<dbReference type="NCBIfam" id="TIGR00756">
    <property type="entry name" value="PPR"/>
    <property type="match status" value="4"/>
</dbReference>
<evidence type="ECO:0000256" key="3">
    <source>
        <dbReference type="PROSITE-ProRule" id="PRU00708"/>
    </source>
</evidence>
<dbReference type="EMBL" id="JAUESC010000385">
    <property type="protein sequence ID" value="KAK0579872.1"/>
    <property type="molecule type" value="Genomic_DNA"/>
</dbReference>
<dbReference type="Proteomes" id="UP001168877">
    <property type="component" value="Unassembled WGS sequence"/>
</dbReference>
<sequence>MSFVSRLLRRSFSAATATATATETTAVRRPGSVSADLYRENDLKRLVEKFKTACDNERFRTKSGIYKATVRKLASAKRFKWVEEILEHQKQYNDISSEGFTARLIYLYGSSGMFENAQKVFDEMPERNCKQTVLSFNALLGAYVNSKKCEMVDELFKSLPEKLGVEPDLVSYNTLVKAFCDMKSYDSATMLLDEMEKKGINPDAITFNTLLYAYYWNGKFEEGEKIWTRMLSKNVVPDIRSYNAKLEGLAVKKKTNEAIELIEEMRSKTIEPDTFSFNSVFKCYVNDGNLEELKQWYDDMEKSGCEVNRGTFGILVPFLCEKGDLEFALKLCKEIFSKRYLVNEELLQGVVDSLVKESRIEEAEELVSLGKTNKYRRYKLNLPAQE</sequence>
<reference evidence="4" key="1">
    <citation type="journal article" date="2022" name="Plant J.">
        <title>Strategies of tolerance reflected in two North American maple genomes.</title>
        <authorList>
            <person name="McEvoy S.L."/>
            <person name="Sezen U.U."/>
            <person name="Trouern-Trend A."/>
            <person name="McMahon S.M."/>
            <person name="Schaberg P.G."/>
            <person name="Yang J."/>
            <person name="Wegrzyn J.L."/>
            <person name="Swenson N.G."/>
        </authorList>
    </citation>
    <scope>NUCLEOTIDE SEQUENCE</scope>
    <source>
        <strain evidence="4">NS2018</strain>
    </source>
</reference>
<dbReference type="Pfam" id="PF13041">
    <property type="entry name" value="PPR_2"/>
    <property type="match status" value="2"/>
</dbReference>
<accession>A0AA39RW02</accession>
<feature type="repeat" description="PPR" evidence="3">
    <location>
        <begin position="203"/>
        <end position="237"/>
    </location>
</feature>
<dbReference type="InterPro" id="IPR011990">
    <property type="entry name" value="TPR-like_helical_dom_sf"/>
</dbReference>
<dbReference type="PROSITE" id="PS51375">
    <property type="entry name" value="PPR"/>
    <property type="match status" value="4"/>
</dbReference>
<proteinExistence type="inferred from homology"/>
<protein>
    <recommendedName>
        <fullName evidence="6">Pentatricopeptide repeat-containing protein</fullName>
    </recommendedName>
</protein>
<feature type="repeat" description="PPR" evidence="3">
    <location>
        <begin position="238"/>
        <end position="272"/>
    </location>
</feature>
<gene>
    <name evidence="4" type="ORF">LWI29_032903</name>
</gene>
<dbReference type="InterPro" id="IPR002885">
    <property type="entry name" value="PPR_rpt"/>
</dbReference>
<keyword evidence="2" id="KW-0677">Repeat</keyword>
<feature type="repeat" description="PPR" evidence="3">
    <location>
        <begin position="273"/>
        <end position="307"/>
    </location>
</feature>
<reference evidence="4" key="2">
    <citation type="submission" date="2023-06" db="EMBL/GenBank/DDBJ databases">
        <authorList>
            <person name="Swenson N.G."/>
            <person name="Wegrzyn J.L."/>
            <person name="Mcevoy S.L."/>
        </authorList>
    </citation>
    <scope>NUCLEOTIDE SEQUENCE</scope>
    <source>
        <strain evidence="4">NS2018</strain>
        <tissue evidence="4">Leaf</tissue>
    </source>
</reference>
<organism evidence="4 5">
    <name type="scientific">Acer saccharum</name>
    <name type="common">Sugar maple</name>
    <dbReference type="NCBI Taxonomy" id="4024"/>
    <lineage>
        <taxon>Eukaryota</taxon>
        <taxon>Viridiplantae</taxon>
        <taxon>Streptophyta</taxon>
        <taxon>Embryophyta</taxon>
        <taxon>Tracheophyta</taxon>
        <taxon>Spermatophyta</taxon>
        <taxon>Magnoliopsida</taxon>
        <taxon>eudicotyledons</taxon>
        <taxon>Gunneridae</taxon>
        <taxon>Pentapetalae</taxon>
        <taxon>rosids</taxon>
        <taxon>malvids</taxon>
        <taxon>Sapindales</taxon>
        <taxon>Sapindaceae</taxon>
        <taxon>Hippocastanoideae</taxon>
        <taxon>Acereae</taxon>
        <taxon>Acer</taxon>
    </lineage>
</organism>
<evidence type="ECO:0000256" key="1">
    <source>
        <dbReference type="ARBA" id="ARBA00007626"/>
    </source>
</evidence>
<evidence type="ECO:0000313" key="4">
    <source>
        <dbReference type="EMBL" id="KAK0579872.1"/>
    </source>
</evidence>
<dbReference type="Pfam" id="PF13812">
    <property type="entry name" value="PPR_3"/>
    <property type="match status" value="1"/>
</dbReference>
<feature type="repeat" description="PPR" evidence="3">
    <location>
        <begin position="168"/>
        <end position="202"/>
    </location>
</feature>
<comment type="caution">
    <text evidence="4">The sequence shown here is derived from an EMBL/GenBank/DDBJ whole genome shotgun (WGS) entry which is preliminary data.</text>
</comment>
<dbReference type="GO" id="GO:0010019">
    <property type="term" value="P:chloroplast-nucleus signaling pathway"/>
    <property type="evidence" value="ECO:0007669"/>
    <property type="project" value="TreeGrafter"/>
</dbReference>
<dbReference type="GO" id="GO:0009507">
    <property type="term" value="C:chloroplast"/>
    <property type="evidence" value="ECO:0007669"/>
    <property type="project" value="TreeGrafter"/>
</dbReference>
<evidence type="ECO:0008006" key="6">
    <source>
        <dbReference type="Google" id="ProtNLM"/>
    </source>
</evidence>
<dbReference type="PANTHER" id="PTHR47936:SF5">
    <property type="entry name" value="PENTACOTRIPEPTIDE-REPEAT REGION OF PRORP DOMAIN-CONTAINING PROTEIN"/>
    <property type="match status" value="1"/>
</dbReference>
<comment type="similarity">
    <text evidence="1">Belongs to the PPR family. P subfamily.</text>
</comment>
<dbReference type="SUPFAM" id="SSF81901">
    <property type="entry name" value="HCP-like"/>
    <property type="match status" value="1"/>
</dbReference>
<dbReference type="PANTHER" id="PTHR47936">
    <property type="entry name" value="PPR_LONG DOMAIN-CONTAINING PROTEIN"/>
    <property type="match status" value="1"/>
</dbReference>
<dbReference type="Gene3D" id="1.25.40.10">
    <property type="entry name" value="Tetratricopeptide repeat domain"/>
    <property type="match status" value="3"/>
</dbReference>
<dbReference type="GO" id="GO:0031930">
    <property type="term" value="P:mitochondria-nucleus signaling pathway"/>
    <property type="evidence" value="ECO:0007669"/>
    <property type="project" value="TreeGrafter"/>
</dbReference>
<evidence type="ECO:0000256" key="2">
    <source>
        <dbReference type="ARBA" id="ARBA00022737"/>
    </source>
</evidence>
<evidence type="ECO:0000313" key="5">
    <source>
        <dbReference type="Proteomes" id="UP001168877"/>
    </source>
</evidence>
<dbReference type="AlphaFoldDB" id="A0AA39RW02"/>
<name>A0AA39RW02_ACESA</name>
<keyword evidence="5" id="KW-1185">Reference proteome</keyword>